<evidence type="ECO:0000313" key="1">
    <source>
        <dbReference type="EMBL" id="MBX41138.1"/>
    </source>
</evidence>
<dbReference type="EMBL" id="GGEC01060654">
    <property type="protein sequence ID" value="MBX41138.1"/>
    <property type="molecule type" value="Transcribed_RNA"/>
</dbReference>
<sequence length="21" mass="2593">MKLHVNFHNIIFHIYKIIPKS</sequence>
<dbReference type="AlphaFoldDB" id="A0A2P2NF85"/>
<name>A0A2P2NF85_RHIMU</name>
<organism evidence="1">
    <name type="scientific">Rhizophora mucronata</name>
    <name type="common">Asiatic mangrove</name>
    <dbReference type="NCBI Taxonomy" id="61149"/>
    <lineage>
        <taxon>Eukaryota</taxon>
        <taxon>Viridiplantae</taxon>
        <taxon>Streptophyta</taxon>
        <taxon>Embryophyta</taxon>
        <taxon>Tracheophyta</taxon>
        <taxon>Spermatophyta</taxon>
        <taxon>Magnoliopsida</taxon>
        <taxon>eudicotyledons</taxon>
        <taxon>Gunneridae</taxon>
        <taxon>Pentapetalae</taxon>
        <taxon>rosids</taxon>
        <taxon>fabids</taxon>
        <taxon>Malpighiales</taxon>
        <taxon>Rhizophoraceae</taxon>
        <taxon>Rhizophora</taxon>
    </lineage>
</organism>
<protein>
    <submittedName>
        <fullName evidence="1">Uncharacterized protein</fullName>
    </submittedName>
</protein>
<proteinExistence type="predicted"/>
<reference evidence="1" key="1">
    <citation type="submission" date="2018-02" db="EMBL/GenBank/DDBJ databases">
        <title>Rhizophora mucronata_Transcriptome.</title>
        <authorList>
            <person name="Meera S.P."/>
            <person name="Sreeshan A."/>
            <person name="Augustine A."/>
        </authorList>
    </citation>
    <scope>NUCLEOTIDE SEQUENCE</scope>
    <source>
        <tissue evidence="1">Leaf</tissue>
    </source>
</reference>
<accession>A0A2P2NF85</accession>